<comment type="cofactor">
    <cofactor evidence="1">
        <name>FAD</name>
        <dbReference type="ChEBI" id="CHEBI:57692"/>
    </cofactor>
</comment>
<comment type="similarity">
    <text evidence="2">Belongs to the NADH dehydrogenase family.</text>
</comment>
<dbReference type="EMBL" id="CP044081">
    <property type="protein sequence ID" value="QEU09510.1"/>
    <property type="molecule type" value="Genomic_DNA"/>
</dbReference>
<dbReference type="PANTHER" id="PTHR42913:SF3">
    <property type="entry name" value="64 KDA MITOCHONDRIAL NADH DEHYDROGENASE (EUROFUNG)"/>
    <property type="match status" value="1"/>
</dbReference>
<evidence type="ECO:0000313" key="8">
    <source>
        <dbReference type="Proteomes" id="UP000324507"/>
    </source>
</evidence>
<accession>A0A5P2QUN8</accession>
<evidence type="ECO:0000256" key="5">
    <source>
        <dbReference type="ARBA" id="ARBA00023002"/>
    </source>
</evidence>
<dbReference type="SUPFAM" id="SSF51905">
    <property type="entry name" value="FAD/NAD(P)-binding domain"/>
    <property type="match status" value="1"/>
</dbReference>
<dbReference type="AlphaFoldDB" id="A0A5P2QUN8"/>
<dbReference type="InterPro" id="IPR023753">
    <property type="entry name" value="FAD/NAD-binding_dom"/>
</dbReference>
<dbReference type="PANTHER" id="PTHR42913">
    <property type="entry name" value="APOPTOSIS-INDUCING FACTOR 1"/>
    <property type="match status" value="1"/>
</dbReference>
<keyword evidence="4" id="KW-0274">FAD</keyword>
<dbReference type="Pfam" id="PF07992">
    <property type="entry name" value="Pyr_redox_2"/>
    <property type="match status" value="1"/>
</dbReference>
<evidence type="ECO:0000313" key="7">
    <source>
        <dbReference type="EMBL" id="QEU09510.1"/>
    </source>
</evidence>
<dbReference type="InterPro" id="IPR051169">
    <property type="entry name" value="NADH-Q_oxidoreductase"/>
</dbReference>
<name>A0A5P2QUN8_9RHOB</name>
<dbReference type="PRINTS" id="PR00411">
    <property type="entry name" value="PNDRDTASEI"/>
</dbReference>
<evidence type="ECO:0000256" key="3">
    <source>
        <dbReference type="ARBA" id="ARBA00022630"/>
    </source>
</evidence>
<keyword evidence="5" id="KW-0560">Oxidoreductase</keyword>
<gene>
    <name evidence="7" type="ORF">FOB51_16715</name>
</gene>
<dbReference type="GO" id="GO:0019646">
    <property type="term" value="P:aerobic electron transport chain"/>
    <property type="evidence" value="ECO:0007669"/>
    <property type="project" value="TreeGrafter"/>
</dbReference>
<evidence type="ECO:0000259" key="6">
    <source>
        <dbReference type="Pfam" id="PF07992"/>
    </source>
</evidence>
<evidence type="ECO:0000256" key="1">
    <source>
        <dbReference type="ARBA" id="ARBA00001974"/>
    </source>
</evidence>
<dbReference type="InterPro" id="IPR036188">
    <property type="entry name" value="FAD/NAD-bd_sf"/>
</dbReference>
<reference evidence="7 8" key="1">
    <citation type="submission" date="2019-09" db="EMBL/GenBank/DDBJ databases">
        <title>FDA dAtabase for Regulatory Grade micrObial Sequences (FDA-ARGOS): Supporting development and validation of Infectious Disease Dx tests.</title>
        <authorList>
            <person name="Sciortino C."/>
            <person name="Tallon L."/>
            <person name="Sadzewicz L."/>
            <person name="Vavikolanu K."/>
            <person name="Mehta A."/>
            <person name="Aluvathingal J."/>
            <person name="Nadendla S."/>
            <person name="Nandy P."/>
            <person name="Geyer C."/>
            <person name="Yan Y."/>
            <person name="Sichtig H."/>
        </authorList>
    </citation>
    <scope>NUCLEOTIDE SEQUENCE [LARGE SCALE GENOMIC DNA]</scope>
    <source>
        <strain evidence="7 8">FDAARGOS_643</strain>
    </source>
</reference>
<dbReference type="Proteomes" id="UP000324507">
    <property type="component" value="Chromosome"/>
</dbReference>
<sequence length="427" mass="45678">MTKDPHRILILGGGVAGLELATRLSALPRFQVTLIDREPAHVWKPMLHTIAAGTRDVQQQQTPYLGQAARCGFAFHPGEVRGIDRAACAVELAPILSPDLGEVVPARRIGFDTLVVALGSRANDFGTEGVAEHCDTIDSRVQALAFQEQLRLRLIRSTVDQSLLTIAIVGAGAAGVELSAELVQMASHAEAYGARRASDRLRVVLLESGPAILAAFPPRVSESALRRLHDLGIEVRTGARVARATAEGFVLADGETVAADMRVWAAGVQAPAVIAAMEGIALSRNGQIIVDGNLRSISDPAILALGDVSSLQPEGWDRPLPPTAQVAHQQAGYLARHLPRLIAGTAVPPFRFRDAGALVSLGGYGAYGSLGKFGLFRGGFIQGRIARLGHVMLYRSHQARLHGFWRGSLIWLVDVLNGRLRPRIRLG</sequence>
<evidence type="ECO:0000256" key="4">
    <source>
        <dbReference type="ARBA" id="ARBA00022827"/>
    </source>
</evidence>
<proteinExistence type="inferred from homology"/>
<dbReference type="PRINTS" id="PR00368">
    <property type="entry name" value="FADPNR"/>
</dbReference>
<dbReference type="RefSeq" id="WP_150351261.1">
    <property type="nucleotide sequence ID" value="NZ_CP038095.1"/>
</dbReference>
<keyword evidence="3" id="KW-0285">Flavoprotein</keyword>
<dbReference type="GO" id="GO:0003955">
    <property type="term" value="F:NAD(P)H dehydrogenase (quinone) activity"/>
    <property type="evidence" value="ECO:0007669"/>
    <property type="project" value="TreeGrafter"/>
</dbReference>
<protein>
    <submittedName>
        <fullName evidence="7">NAD(P)/FAD-dependent oxidoreductase</fullName>
    </submittedName>
</protein>
<evidence type="ECO:0000256" key="2">
    <source>
        <dbReference type="ARBA" id="ARBA00005272"/>
    </source>
</evidence>
<organism evidence="7 8">
    <name type="scientific">Paracoccus yeei</name>
    <dbReference type="NCBI Taxonomy" id="147645"/>
    <lineage>
        <taxon>Bacteria</taxon>
        <taxon>Pseudomonadati</taxon>
        <taxon>Pseudomonadota</taxon>
        <taxon>Alphaproteobacteria</taxon>
        <taxon>Rhodobacterales</taxon>
        <taxon>Paracoccaceae</taxon>
        <taxon>Paracoccus</taxon>
    </lineage>
</organism>
<dbReference type="Gene3D" id="3.50.50.100">
    <property type="match status" value="1"/>
</dbReference>
<feature type="domain" description="FAD/NAD(P)-binding" evidence="6">
    <location>
        <begin position="7"/>
        <end position="331"/>
    </location>
</feature>